<dbReference type="PROSITE" id="PS50112">
    <property type="entry name" value="PAS"/>
    <property type="match status" value="1"/>
</dbReference>
<keyword evidence="7" id="KW-1133">Transmembrane helix</keyword>
<dbReference type="PANTHER" id="PTHR43711">
    <property type="entry name" value="TWO-COMPONENT HISTIDINE KINASE"/>
    <property type="match status" value="1"/>
</dbReference>
<dbReference type="Proteomes" id="UP000178288">
    <property type="component" value="Unassembled WGS sequence"/>
</dbReference>
<dbReference type="SUPFAM" id="SSF47384">
    <property type="entry name" value="Homodimeric domain of signal transducing histidine kinase"/>
    <property type="match status" value="1"/>
</dbReference>
<dbReference type="SUPFAM" id="SSF55785">
    <property type="entry name" value="PYP-like sensor domain (PAS domain)"/>
    <property type="match status" value="1"/>
</dbReference>
<dbReference type="InterPro" id="IPR005467">
    <property type="entry name" value="His_kinase_dom"/>
</dbReference>
<dbReference type="InterPro" id="IPR036890">
    <property type="entry name" value="HATPase_C_sf"/>
</dbReference>
<evidence type="ECO:0000256" key="2">
    <source>
        <dbReference type="ARBA" id="ARBA00012438"/>
    </source>
</evidence>
<keyword evidence="4" id="KW-0808">Transferase</keyword>
<dbReference type="Gene3D" id="3.30.450.20">
    <property type="entry name" value="PAS domain"/>
    <property type="match status" value="1"/>
</dbReference>
<dbReference type="InterPro" id="IPR000014">
    <property type="entry name" value="PAS"/>
</dbReference>
<evidence type="ECO:0000256" key="1">
    <source>
        <dbReference type="ARBA" id="ARBA00000085"/>
    </source>
</evidence>
<dbReference type="NCBIfam" id="TIGR00229">
    <property type="entry name" value="sensory_box"/>
    <property type="match status" value="1"/>
</dbReference>
<feature type="domain" description="PAS" evidence="9">
    <location>
        <begin position="81"/>
        <end position="137"/>
    </location>
</feature>
<evidence type="ECO:0000256" key="4">
    <source>
        <dbReference type="ARBA" id="ARBA00022679"/>
    </source>
</evidence>
<feature type="domain" description="Histidine kinase" evidence="8">
    <location>
        <begin position="201"/>
        <end position="417"/>
    </location>
</feature>
<evidence type="ECO:0000256" key="5">
    <source>
        <dbReference type="ARBA" id="ARBA00022777"/>
    </source>
</evidence>
<dbReference type="FunFam" id="3.30.565.10:FF:000006">
    <property type="entry name" value="Sensor histidine kinase WalK"/>
    <property type="match status" value="1"/>
</dbReference>
<dbReference type="Gene3D" id="3.30.565.10">
    <property type="entry name" value="Histidine kinase-like ATPase, C-terminal domain"/>
    <property type="match status" value="1"/>
</dbReference>
<dbReference type="PRINTS" id="PR00344">
    <property type="entry name" value="BCTRLSENSOR"/>
</dbReference>
<dbReference type="InterPro" id="IPR004358">
    <property type="entry name" value="Sig_transdc_His_kin-like_C"/>
</dbReference>
<evidence type="ECO:0000256" key="3">
    <source>
        <dbReference type="ARBA" id="ARBA00022553"/>
    </source>
</evidence>
<dbReference type="SMART" id="SM00091">
    <property type="entry name" value="PAS"/>
    <property type="match status" value="1"/>
</dbReference>
<dbReference type="Pfam" id="PF00989">
    <property type="entry name" value="PAS"/>
    <property type="match status" value="1"/>
</dbReference>
<dbReference type="SUPFAM" id="SSF55874">
    <property type="entry name" value="ATPase domain of HSP90 chaperone/DNA topoisomerase II/histidine kinase"/>
    <property type="match status" value="1"/>
</dbReference>
<dbReference type="InterPro" id="IPR013767">
    <property type="entry name" value="PAS_fold"/>
</dbReference>
<comment type="catalytic activity">
    <reaction evidence="1">
        <text>ATP + protein L-histidine = ADP + protein N-phospho-L-histidine.</text>
        <dbReference type="EC" id="2.7.13.3"/>
    </reaction>
</comment>
<dbReference type="GO" id="GO:0000155">
    <property type="term" value="F:phosphorelay sensor kinase activity"/>
    <property type="evidence" value="ECO:0007669"/>
    <property type="project" value="InterPro"/>
</dbReference>
<evidence type="ECO:0000313" key="11">
    <source>
        <dbReference type="Proteomes" id="UP000178288"/>
    </source>
</evidence>
<dbReference type="EC" id="2.7.13.3" evidence="2"/>
<evidence type="ECO:0000256" key="7">
    <source>
        <dbReference type="SAM" id="Phobius"/>
    </source>
</evidence>
<dbReference type="Pfam" id="PF02518">
    <property type="entry name" value="HATPase_c"/>
    <property type="match status" value="1"/>
</dbReference>
<dbReference type="CDD" id="cd00082">
    <property type="entry name" value="HisKA"/>
    <property type="match status" value="1"/>
</dbReference>
<dbReference type="SMART" id="SM00388">
    <property type="entry name" value="HisKA"/>
    <property type="match status" value="1"/>
</dbReference>
<evidence type="ECO:0000313" key="10">
    <source>
        <dbReference type="EMBL" id="OHB14633.1"/>
    </source>
</evidence>
<evidence type="ECO:0000259" key="9">
    <source>
        <dbReference type="PROSITE" id="PS50112"/>
    </source>
</evidence>
<organism evidence="10 11">
    <name type="scientific">Candidatus Zambryskibacteria bacterium RIFCSPLOWO2_12_FULL_45_14</name>
    <dbReference type="NCBI Taxonomy" id="1802778"/>
    <lineage>
        <taxon>Bacteria</taxon>
        <taxon>Candidatus Zambryskiibacteriota</taxon>
    </lineage>
</organism>
<dbReference type="CDD" id="cd00130">
    <property type="entry name" value="PAS"/>
    <property type="match status" value="1"/>
</dbReference>
<dbReference type="Gene3D" id="1.10.287.130">
    <property type="match status" value="1"/>
</dbReference>
<dbReference type="InterPro" id="IPR036097">
    <property type="entry name" value="HisK_dim/P_sf"/>
</dbReference>
<protein>
    <recommendedName>
        <fullName evidence="2">histidine kinase</fullName>
        <ecNumber evidence="2">2.7.13.3</ecNumber>
    </recommendedName>
</protein>
<dbReference type="InterPro" id="IPR003594">
    <property type="entry name" value="HATPase_dom"/>
</dbReference>
<dbReference type="EMBL" id="MHWV01000001">
    <property type="protein sequence ID" value="OHB14633.1"/>
    <property type="molecule type" value="Genomic_DNA"/>
</dbReference>
<dbReference type="SMART" id="SM00387">
    <property type="entry name" value="HATPase_c"/>
    <property type="match status" value="1"/>
</dbReference>
<sequence length="417" mass="47340">MFPRLYLKHLLYSFSVLLLLVATLFLSRSYIEKVVEDPLQTVFISLVIIIVFFSYIIYLLLTYNTRFDLEIWNATKKVALSKEQFKRLYENAPVPYLLLNKNAEIHDPNKAALRFFGVLPEEIDGKNIFSYISGEDRGPAERLFQYYKSGMPINRKEVDMVTKKGDIRSVQLSVFETGLAMIFDITEQKRLDKAKTEFVSLASHQLKSPLATTKWLTEMLTSADFGELSPKQQEYIDKLHDANEDMVDLVNVLLNVSRIEMGSLFVDMKVTNVEELSESVLHELSFLINKKGIRINRKYHGLLKNIRSDPKLLRIVIQNLISNALKYTPEGGTVTITFEEVAGERRIKVSDTGLGIPKSQQDQVFTKLFRADNIRGLVDNQGTGLGLYLVKSVVGVIGGSISFVSEENKGSTFTITL</sequence>
<evidence type="ECO:0000259" key="8">
    <source>
        <dbReference type="PROSITE" id="PS50109"/>
    </source>
</evidence>
<accession>A0A1G2UZ27</accession>
<evidence type="ECO:0000256" key="6">
    <source>
        <dbReference type="ARBA" id="ARBA00023012"/>
    </source>
</evidence>
<name>A0A1G2UZ27_9BACT</name>
<keyword evidence="6" id="KW-0902">Two-component regulatory system</keyword>
<feature type="transmembrane region" description="Helical" evidence="7">
    <location>
        <begin position="39"/>
        <end position="61"/>
    </location>
</feature>
<dbReference type="AlphaFoldDB" id="A0A1G2UZ27"/>
<comment type="caution">
    <text evidence="10">The sequence shown here is derived from an EMBL/GenBank/DDBJ whole genome shotgun (WGS) entry which is preliminary data.</text>
</comment>
<keyword evidence="3" id="KW-0597">Phosphoprotein</keyword>
<dbReference type="PROSITE" id="PS50109">
    <property type="entry name" value="HIS_KIN"/>
    <property type="match status" value="1"/>
</dbReference>
<keyword evidence="7" id="KW-0472">Membrane</keyword>
<dbReference type="CDD" id="cd00075">
    <property type="entry name" value="HATPase"/>
    <property type="match status" value="1"/>
</dbReference>
<dbReference type="InterPro" id="IPR003661">
    <property type="entry name" value="HisK_dim/P_dom"/>
</dbReference>
<dbReference type="PANTHER" id="PTHR43711:SF1">
    <property type="entry name" value="HISTIDINE KINASE 1"/>
    <property type="match status" value="1"/>
</dbReference>
<dbReference type="GO" id="GO:0006355">
    <property type="term" value="P:regulation of DNA-templated transcription"/>
    <property type="evidence" value="ECO:0007669"/>
    <property type="project" value="InterPro"/>
</dbReference>
<gene>
    <name evidence="10" type="ORF">A3G05_02235</name>
</gene>
<reference evidence="10 11" key="1">
    <citation type="journal article" date="2016" name="Nat. Commun.">
        <title>Thousands of microbial genomes shed light on interconnected biogeochemical processes in an aquifer system.</title>
        <authorList>
            <person name="Anantharaman K."/>
            <person name="Brown C.T."/>
            <person name="Hug L.A."/>
            <person name="Sharon I."/>
            <person name="Castelle C.J."/>
            <person name="Probst A.J."/>
            <person name="Thomas B.C."/>
            <person name="Singh A."/>
            <person name="Wilkins M.J."/>
            <person name="Karaoz U."/>
            <person name="Brodie E.L."/>
            <person name="Williams K.H."/>
            <person name="Hubbard S.S."/>
            <person name="Banfield J.F."/>
        </authorList>
    </citation>
    <scope>NUCLEOTIDE SEQUENCE [LARGE SCALE GENOMIC DNA]</scope>
</reference>
<dbReference type="InterPro" id="IPR050736">
    <property type="entry name" value="Sensor_HK_Regulatory"/>
</dbReference>
<keyword evidence="7" id="KW-0812">Transmembrane</keyword>
<keyword evidence="5" id="KW-0418">Kinase</keyword>
<dbReference type="Pfam" id="PF00512">
    <property type="entry name" value="HisKA"/>
    <property type="match status" value="1"/>
</dbReference>
<dbReference type="InterPro" id="IPR035965">
    <property type="entry name" value="PAS-like_dom_sf"/>
</dbReference>
<proteinExistence type="predicted"/>